<sequence length="113" mass="13041">MNGLQESNFNKYSVATGIDHQPAFKWWVPYMLKKRNAIIAKVKSGYHKRKHKFGIRVPKTVQEARELDQINGNDLWEQALGKEMSNVCVAFKMLNEEDKAPVGHTKINCHIVF</sequence>
<evidence type="ECO:0000313" key="2">
    <source>
        <dbReference type="Proteomes" id="UP001295423"/>
    </source>
</evidence>
<reference evidence="1" key="1">
    <citation type="submission" date="2023-08" db="EMBL/GenBank/DDBJ databases">
        <authorList>
            <person name="Audoor S."/>
            <person name="Bilcke G."/>
        </authorList>
    </citation>
    <scope>NUCLEOTIDE SEQUENCE</scope>
</reference>
<dbReference type="AlphaFoldDB" id="A0AAD2G462"/>
<protein>
    <submittedName>
        <fullName evidence="1">Uncharacterized protein</fullName>
    </submittedName>
</protein>
<dbReference type="Proteomes" id="UP001295423">
    <property type="component" value="Unassembled WGS sequence"/>
</dbReference>
<keyword evidence="2" id="KW-1185">Reference proteome</keyword>
<comment type="caution">
    <text evidence="1">The sequence shown here is derived from an EMBL/GenBank/DDBJ whole genome shotgun (WGS) entry which is preliminary data.</text>
</comment>
<name>A0AAD2G462_9STRA</name>
<accession>A0AAD2G462</accession>
<proteinExistence type="predicted"/>
<evidence type="ECO:0000313" key="1">
    <source>
        <dbReference type="EMBL" id="CAJ1962235.1"/>
    </source>
</evidence>
<organism evidence="1 2">
    <name type="scientific">Cylindrotheca closterium</name>
    <dbReference type="NCBI Taxonomy" id="2856"/>
    <lineage>
        <taxon>Eukaryota</taxon>
        <taxon>Sar</taxon>
        <taxon>Stramenopiles</taxon>
        <taxon>Ochrophyta</taxon>
        <taxon>Bacillariophyta</taxon>
        <taxon>Bacillariophyceae</taxon>
        <taxon>Bacillariophycidae</taxon>
        <taxon>Bacillariales</taxon>
        <taxon>Bacillariaceae</taxon>
        <taxon>Cylindrotheca</taxon>
    </lineage>
</organism>
<dbReference type="EMBL" id="CAKOGP040002102">
    <property type="protein sequence ID" value="CAJ1962235.1"/>
    <property type="molecule type" value="Genomic_DNA"/>
</dbReference>
<gene>
    <name evidence="1" type="ORF">CYCCA115_LOCUS19589</name>
</gene>